<dbReference type="InterPro" id="IPR023996">
    <property type="entry name" value="TonB-dep_OMP_SusC/RagA"/>
</dbReference>
<evidence type="ECO:0000256" key="8">
    <source>
        <dbReference type="SAM" id="SignalP"/>
    </source>
</evidence>
<proteinExistence type="inferred from homology"/>
<evidence type="ECO:0000256" key="4">
    <source>
        <dbReference type="ARBA" id="ARBA00022692"/>
    </source>
</evidence>
<reference evidence="12" key="3">
    <citation type="journal article" date="2018" name="BMC Genomics">
        <title>Whole genome sequencing and function prediction of 133 gut anaerobes isolated from chicken caecum in pure cultures.</title>
        <authorList>
            <person name="Medvecky M."/>
            <person name="Cejkova D."/>
            <person name="Polansky O."/>
            <person name="Karasova D."/>
            <person name="Kubasova T."/>
            <person name="Cizek A."/>
            <person name="Rychlik I."/>
        </authorList>
    </citation>
    <scope>NUCLEOTIDE SEQUENCE</scope>
    <source>
        <strain evidence="12">An109</strain>
    </source>
</reference>
<dbReference type="Proteomes" id="UP000261210">
    <property type="component" value="Unassembled WGS sequence"/>
</dbReference>
<keyword evidence="5 7" id="KW-0472">Membrane</keyword>
<comment type="similarity">
    <text evidence="7">Belongs to the TonB-dependent receptor family.</text>
</comment>
<dbReference type="Gene3D" id="2.60.40.1120">
    <property type="entry name" value="Carboxypeptidase-like, regulatory domain"/>
    <property type="match status" value="1"/>
</dbReference>
<evidence type="ECO:0000256" key="3">
    <source>
        <dbReference type="ARBA" id="ARBA00022452"/>
    </source>
</evidence>
<dbReference type="EMBL" id="FOUM01000001">
    <property type="protein sequence ID" value="SFM20176.1"/>
    <property type="molecule type" value="Genomic_DNA"/>
</dbReference>
<dbReference type="Pfam" id="PF07715">
    <property type="entry name" value="Plug"/>
    <property type="match status" value="1"/>
</dbReference>
<dbReference type="InterPro" id="IPR023997">
    <property type="entry name" value="TonB-dep_OMP_SusC/RagA_CS"/>
</dbReference>
<dbReference type="EMBL" id="QSQU01000017">
    <property type="protein sequence ID" value="RGK61541.1"/>
    <property type="molecule type" value="Genomic_DNA"/>
</dbReference>
<gene>
    <name evidence="12" type="ORF">B5E52_17395</name>
    <name evidence="13" type="ORF">DXD03_12765</name>
    <name evidence="10" type="ORF">GA574_23515</name>
    <name evidence="11" type="ORF">LDZ35_14575</name>
    <name evidence="14" type="ORF">SAMN05216250_101137</name>
</gene>
<evidence type="ECO:0000313" key="10">
    <source>
        <dbReference type="EMBL" id="KAB6081847.1"/>
    </source>
</evidence>
<dbReference type="NCBIfam" id="TIGR04056">
    <property type="entry name" value="OMP_RagA_SusC"/>
    <property type="match status" value="1"/>
</dbReference>
<evidence type="ECO:0000256" key="2">
    <source>
        <dbReference type="ARBA" id="ARBA00022448"/>
    </source>
</evidence>
<dbReference type="Proteomes" id="UP000183766">
    <property type="component" value="Unassembled WGS sequence"/>
</dbReference>
<reference evidence="10 18" key="5">
    <citation type="journal article" date="2019" name="Nat. Med.">
        <title>A library of human gut bacterial isolates paired with longitudinal multiomics data enables mechanistic microbiome research.</title>
        <authorList>
            <person name="Poyet M."/>
            <person name="Groussin M."/>
            <person name="Gibbons S.M."/>
            <person name="Avila-Pacheco J."/>
            <person name="Jiang X."/>
            <person name="Kearney S.M."/>
            <person name="Perrotta A.R."/>
            <person name="Berdy B."/>
            <person name="Zhao S."/>
            <person name="Lieberman T.D."/>
            <person name="Swanson P.K."/>
            <person name="Smith M."/>
            <person name="Roesemann S."/>
            <person name="Alexander J.E."/>
            <person name="Rich S.A."/>
            <person name="Livny J."/>
            <person name="Vlamakis H."/>
            <person name="Clish C."/>
            <person name="Bullock K."/>
            <person name="Deik A."/>
            <person name="Scott J."/>
            <person name="Pierce K.A."/>
            <person name="Xavier R.J."/>
            <person name="Alm E.J."/>
        </authorList>
    </citation>
    <scope>NUCLEOTIDE SEQUENCE [LARGE SCALE GENOMIC DNA]</scope>
    <source>
        <strain evidence="10 18">BIOML-A74</strain>
    </source>
</reference>
<reference evidence="11" key="6">
    <citation type="submission" date="2023-08" db="EMBL/GenBank/DDBJ databases">
        <title>Mucin Metabolism Genes Underlie the Key Renovations of Bacteroides xylanisolvens Genomes in Captive Great Apes.</title>
        <authorList>
            <person name="Nishida A.H."/>
        </authorList>
    </citation>
    <scope>NUCLEOTIDE SEQUENCE</scope>
    <source>
        <strain evidence="11">P19.10B</strain>
    </source>
</reference>
<keyword evidence="6 7" id="KW-0998">Cell outer membrane</keyword>
<evidence type="ECO:0000256" key="1">
    <source>
        <dbReference type="ARBA" id="ARBA00004571"/>
    </source>
</evidence>
<evidence type="ECO:0000256" key="6">
    <source>
        <dbReference type="ARBA" id="ARBA00023237"/>
    </source>
</evidence>
<keyword evidence="4 7" id="KW-0812">Transmembrane</keyword>
<evidence type="ECO:0000256" key="5">
    <source>
        <dbReference type="ARBA" id="ARBA00023136"/>
    </source>
</evidence>
<dbReference type="Proteomes" id="UP001197958">
    <property type="component" value="Unassembled WGS sequence"/>
</dbReference>
<dbReference type="EMBL" id="JAIWWW010000033">
    <property type="protein sequence ID" value="MCA4524427.1"/>
    <property type="molecule type" value="Genomic_DNA"/>
</dbReference>
<reference evidence="13 17" key="4">
    <citation type="submission" date="2018-08" db="EMBL/GenBank/DDBJ databases">
        <title>A genome reference for cultivated species of the human gut microbiota.</title>
        <authorList>
            <person name="Zou Y."/>
            <person name="Xue W."/>
            <person name="Luo G."/>
        </authorList>
    </citation>
    <scope>NUCLEOTIDE SEQUENCE [LARGE SCALE GENOMIC DNA]</scope>
    <source>
        <strain evidence="13 17">TF10-34</strain>
    </source>
</reference>
<dbReference type="Proteomes" id="UP000196036">
    <property type="component" value="Unassembled WGS sequence"/>
</dbReference>
<dbReference type="AlphaFoldDB" id="A0A1I4NXS2"/>
<name>A0A1I4NXS2_9BACE</name>
<feature type="domain" description="TonB-dependent receptor plug" evidence="9">
    <location>
        <begin position="120"/>
        <end position="226"/>
    </location>
</feature>
<dbReference type="InterPro" id="IPR037066">
    <property type="entry name" value="Plug_dom_sf"/>
</dbReference>
<dbReference type="EMBL" id="NFLW01000038">
    <property type="protein sequence ID" value="OUQ64302.1"/>
    <property type="molecule type" value="Genomic_DNA"/>
</dbReference>
<accession>A0A1I4NXS2</accession>
<dbReference type="SUPFAM" id="SSF49464">
    <property type="entry name" value="Carboxypeptidase regulatory domain-like"/>
    <property type="match status" value="1"/>
</dbReference>
<protein>
    <submittedName>
        <fullName evidence="12">SusC/RagA family protein</fullName>
    </submittedName>
    <submittedName>
        <fullName evidence="10">TonB-dependent receptor</fullName>
    </submittedName>
    <submittedName>
        <fullName evidence="14">TonB-linked outer membrane protein, SusC/RagA family</fullName>
    </submittedName>
</protein>
<evidence type="ECO:0000256" key="7">
    <source>
        <dbReference type="PROSITE-ProRule" id="PRU01360"/>
    </source>
</evidence>
<feature type="chain" id="PRO_5010304178" evidence="8">
    <location>
        <begin position="26"/>
        <end position="1060"/>
    </location>
</feature>
<evidence type="ECO:0000313" key="12">
    <source>
        <dbReference type="EMBL" id="OUQ64302.1"/>
    </source>
</evidence>
<comment type="subcellular location">
    <subcellularLocation>
        <location evidence="1 7">Cell outer membrane</location>
        <topology evidence="1 7">Multi-pass membrane protein</topology>
    </subcellularLocation>
</comment>
<keyword evidence="10" id="KW-0675">Receptor</keyword>
<keyword evidence="3 7" id="KW-1134">Transmembrane beta strand</keyword>
<evidence type="ECO:0000313" key="15">
    <source>
        <dbReference type="Proteomes" id="UP000183766"/>
    </source>
</evidence>
<dbReference type="Gene3D" id="2.40.170.20">
    <property type="entry name" value="TonB-dependent receptor, beta-barrel domain"/>
    <property type="match status" value="1"/>
</dbReference>
<dbReference type="EMBL" id="WDES01000055">
    <property type="protein sequence ID" value="KAB6081847.1"/>
    <property type="molecule type" value="Genomic_DNA"/>
</dbReference>
<dbReference type="InterPro" id="IPR036942">
    <property type="entry name" value="Beta-barrel_TonB_sf"/>
</dbReference>
<dbReference type="RefSeq" id="WP_074908666.1">
    <property type="nucleotide sequence ID" value="NZ_CP072212.1"/>
</dbReference>
<evidence type="ECO:0000313" key="14">
    <source>
        <dbReference type="EMBL" id="SFM20176.1"/>
    </source>
</evidence>
<dbReference type="Proteomes" id="UP000435059">
    <property type="component" value="Unassembled WGS sequence"/>
</dbReference>
<dbReference type="NCBIfam" id="TIGR04057">
    <property type="entry name" value="SusC_RagA_signa"/>
    <property type="match status" value="1"/>
</dbReference>
<dbReference type="GO" id="GO:0009279">
    <property type="term" value="C:cell outer membrane"/>
    <property type="evidence" value="ECO:0007669"/>
    <property type="project" value="UniProtKB-SubCell"/>
</dbReference>
<keyword evidence="2 7" id="KW-0813">Transport</keyword>
<dbReference type="InterPro" id="IPR012910">
    <property type="entry name" value="Plug_dom"/>
</dbReference>
<dbReference type="PROSITE" id="PS52016">
    <property type="entry name" value="TONB_DEPENDENT_REC_3"/>
    <property type="match status" value="1"/>
</dbReference>
<keyword evidence="18" id="KW-1185">Reference proteome</keyword>
<dbReference type="InterPro" id="IPR039426">
    <property type="entry name" value="TonB-dep_rcpt-like"/>
</dbReference>
<reference evidence="14 15" key="1">
    <citation type="submission" date="2016-10" db="EMBL/GenBank/DDBJ databases">
        <authorList>
            <person name="de Groot N.N."/>
        </authorList>
    </citation>
    <scope>NUCLEOTIDE SEQUENCE [LARGE SCALE GENOMIC DNA]</scope>
    <source>
        <strain evidence="14 15">NLAE-zl-C202</strain>
    </source>
</reference>
<dbReference type="Pfam" id="PF13715">
    <property type="entry name" value="CarbopepD_reg_2"/>
    <property type="match status" value="1"/>
</dbReference>
<evidence type="ECO:0000313" key="18">
    <source>
        <dbReference type="Proteomes" id="UP000435059"/>
    </source>
</evidence>
<reference evidence="16" key="2">
    <citation type="submission" date="2017-04" db="EMBL/GenBank/DDBJ databases">
        <title>Function of individual gut microbiota members based on whole genome sequencing of pure cultures obtained from chicken caecum.</title>
        <authorList>
            <person name="Medvecky M."/>
            <person name="Cejkova D."/>
            <person name="Polansky O."/>
            <person name="Karasova D."/>
            <person name="Kubasova T."/>
            <person name="Cizek A."/>
            <person name="Rychlik I."/>
        </authorList>
    </citation>
    <scope>NUCLEOTIDE SEQUENCE [LARGE SCALE GENOMIC DNA]</scope>
    <source>
        <strain evidence="16">An109</strain>
    </source>
</reference>
<dbReference type="InterPro" id="IPR008969">
    <property type="entry name" value="CarboxyPept-like_regulatory"/>
</dbReference>
<evidence type="ECO:0000259" key="9">
    <source>
        <dbReference type="Pfam" id="PF07715"/>
    </source>
</evidence>
<evidence type="ECO:0000313" key="13">
    <source>
        <dbReference type="EMBL" id="RGK61541.1"/>
    </source>
</evidence>
<dbReference type="Gene3D" id="2.170.130.10">
    <property type="entry name" value="TonB-dependent receptor, plug domain"/>
    <property type="match status" value="1"/>
</dbReference>
<evidence type="ECO:0000313" key="11">
    <source>
        <dbReference type="EMBL" id="MCA4524427.1"/>
    </source>
</evidence>
<feature type="signal peptide" evidence="8">
    <location>
        <begin position="1"/>
        <end position="25"/>
    </location>
</feature>
<organism evidence="14 15">
    <name type="scientific">Bacteroides xylanisolvens</name>
    <dbReference type="NCBI Taxonomy" id="371601"/>
    <lineage>
        <taxon>Bacteria</taxon>
        <taxon>Pseudomonadati</taxon>
        <taxon>Bacteroidota</taxon>
        <taxon>Bacteroidia</taxon>
        <taxon>Bacteroidales</taxon>
        <taxon>Bacteroidaceae</taxon>
        <taxon>Bacteroides</taxon>
    </lineage>
</organism>
<evidence type="ECO:0000313" key="16">
    <source>
        <dbReference type="Proteomes" id="UP000196036"/>
    </source>
</evidence>
<evidence type="ECO:0000313" key="17">
    <source>
        <dbReference type="Proteomes" id="UP000261210"/>
    </source>
</evidence>
<dbReference type="SUPFAM" id="SSF56935">
    <property type="entry name" value="Porins"/>
    <property type="match status" value="1"/>
</dbReference>
<keyword evidence="8" id="KW-0732">Signal</keyword>
<sequence>MNNSCIFKKVVMMFLLLVGTLNVYSQHVVTGKVIDEQGPLIGASVTVKDAAVPTGTVTDAEGKYSIKVPNSKTILVYSYIGYVDKAEAVGKRTVVNVTLEEDSKMLDDVVVIGYGTQAKSHLTGSISKLEGEKLINAPVSDVTTALQGAMTGLTVSNETSEVGVTPSIRVRGTGSISADSEPLVIIDGFPVSGGLSSINAADVKSIEILKDAASAAIYGSRAANGVIMVTTKSGTPDKPKYSFKFYQGFKYAYQLHDMMTSSEWLGLLEEEAALGGPKVPSAARGAAYLESQMGTTDWQKEGLRDMAGITNVQMSVSGGRKETKYFISAAYTKDQGVMLNNSLDKLNFRTKVDTKLSKIATVGVNISGTYSKTERPKNNFIDFYRTPSFLPVYHNAYSTDLTGYTGFARGSHFNNIMTPTAVDADGNPLLDADGNRVLEKSSPFSSANNNPASVMTNTFRWSETMQGLASMYLTLDLCKGLQFKTSNGLNVRFAPSYYYANKDATKDKEASRATYSSALYIDLLSENTLSYHLDFGKNKDHSLDALLGYTVEKTRNQRVAMAATGFATDDIHTLNAATVYELASEGNGNTAGTGTFRYPDVVLESYLGRVNYSYLGRYLLSTSLRLDRSSLFSKGNRNAWFPSVSLGWRVSEEKFMKGIKAISNLKLRASYGVTGNNRISYNAALEVLNSANYVTGKGTGSLVNGSANISSSLANSNITWEQTDEFNYGLDLGLFNNRINLAIDAYYSVTRALLFEQPTQSFTGYTHYWNNIGKVRNSGLEIQLDTHNMKSRKFSWDTNINFSLSRNKLLELGGEQQMISLGERNEGYLAKVGEPLIQFYGYKTCGVWNSAEEIAANPHFSDDAPGGIRIVDTNNDGSLTPEDRVALGTPYPDFTWGITNTFQIKDFDISFLIQGVQGITVLNGDVYYNETKKWNKKYTKNRWVSAEHPGDGKTPYQNVKTGHDLMLTDYPLQNASYACLRNFTVGYTLPATAARKIKLSGVRFYVSGSNLLYIWGSGYKGINPESRMTSGNYSSAMISGYQRGGFPLTSTISAGFDINF</sequence>